<dbReference type="Proteomes" id="UP001642540">
    <property type="component" value="Unassembled WGS sequence"/>
</dbReference>
<keyword evidence="1" id="KW-0472">Membrane</keyword>
<accession>A0ABP1RG52</accession>
<dbReference type="EMBL" id="CAXLJM020000072">
    <property type="protein sequence ID" value="CAL8127195.1"/>
    <property type="molecule type" value="Genomic_DNA"/>
</dbReference>
<evidence type="ECO:0008006" key="4">
    <source>
        <dbReference type="Google" id="ProtNLM"/>
    </source>
</evidence>
<proteinExistence type="predicted"/>
<gene>
    <name evidence="2" type="ORF">ODALV1_LOCUS21734</name>
</gene>
<evidence type="ECO:0000313" key="2">
    <source>
        <dbReference type="EMBL" id="CAL8127195.1"/>
    </source>
</evidence>
<name>A0ABP1RG52_9HEXA</name>
<comment type="caution">
    <text evidence="2">The sequence shown here is derived from an EMBL/GenBank/DDBJ whole genome shotgun (WGS) entry which is preliminary data.</text>
</comment>
<evidence type="ECO:0000313" key="3">
    <source>
        <dbReference type="Proteomes" id="UP001642540"/>
    </source>
</evidence>
<organism evidence="2 3">
    <name type="scientific">Orchesella dallaii</name>
    <dbReference type="NCBI Taxonomy" id="48710"/>
    <lineage>
        <taxon>Eukaryota</taxon>
        <taxon>Metazoa</taxon>
        <taxon>Ecdysozoa</taxon>
        <taxon>Arthropoda</taxon>
        <taxon>Hexapoda</taxon>
        <taxon>Collembola</taxon>
        <taxon>Entomobryomorpha</taxon>
        <taxon>Entomobryoidea</taxon>
        <taxon>Orchesellidae</taxon>
        <taxon>Orchesellinae</taxon>
        <taxon>Orchesella</taxon>
    </lineage>
</organism>
<feature type="transmembrane region" description="Helical" evidence="1">
    <location>
        <begin position="128"/>
        <end position="150"/>
    </location>
</feature>
<feature type="transmembrane region" description="Helical" evidence="1">
    <location>
        <begin position="86"/>
        <end position="108"/>
    </location>
</feature>
<feature type="transmembrane region" description="Helical" evidence="1">
    <location>
        <begin position="12"/>
        <end position="32"/>
    </location>
</feature>
<sequence length="167" mass="19387">MCKVICISLKGCCYFAASVHIVDALFMLWTYIFDVINVNKYYWIAFYDDPFITTYLTWLGIYIIVSVILGCLIFRSIETEMPKLMGGAAIAFLVLQIVAFILALIWWYPIPPDQDQFGLLESARISRFVVRCISTLVYILVLGTYMWNILQRDKLVLDQSHWSTSRK</sequence>
<feature type="transmembrane region" description="Helical" evidence="1">
    <location>
        <begin position="52"/>
        <end position="74"/>
    </location>
</feature>
<keyword evidence="3" id="KW-1185">Reference proteome</keyword>
<reference evidence="2 3" key="1">
    <citation type="submission" date="2024-08" db="EMBL/GenBank/DDBJ databases">
        <authorList>
            <person name="Cucini C."/>
            <person name="Frati F."/>
        </authorList>
    </citation>
    <scope>NUCLEOTIDE SEQUENCE [LARGE SCALE GENOMIC DNA]</scope>
</reference>
<keyword evidence="1" id="KW-0812">Transmembrane</keyword>
<keyword evidence="1" id="KW-1133">Transmembrane helix</keyword>
<protein>
    <recommendedName>
        <fullName evidence="4">Transmembrane protein</fullName>
    </recommendedName>
</protein>
<evidence type="ECO:0000256" key="1">
    <source>
        <dbReference type="SAM" id="Phobius"/>
    </source>
</evidence>